<dbReference type="OrthoDB" id="2756378at2759"/>
<gene>
    <name evidence="2" type="ORF">TRAPUB_1513</name>
</gene>
<keyword evidence="3" id="KW-1185">Reference proteome</keyword>
<reference evidence="2 3" key="1">
    <citation type="submission" date="2016-10" db="EMBL/GenBank/DDBJ databases">
        <title>Genome sequence of the basidiomycete white-rot fungus Trametes pubescens.</title>
        <authorList>
            <person name="Makela M.R."/>
            <person name="Granchi Z."/>
            <person name="Peng M."/>
            <person name="De Vries R.P."/>
            <person name="Grigoriev I."/>
            <person name="Riley R."/>
            <person name="Hilden K."/>
        </authorList>
    </citation>
    <scope>NUCLEOTIDE SEQUENCE [LARGE SCALE GENOMIC DNA]</scope>
    <source>
        <strain evidence="2 3">FBCC735</strain>
    </source>
</reference>
<accession>A0A1M2W7M1</accession>
<dbReference type="EMBL" id="MNAD01000105">
    <property type="protein sequence ID" value="OJT15861.1"/>
    <property type="molecule type" value="Genomic_DNA"/>
</dbReference>
<dbReference type="STRING" id="154538.A0A1M2W7M1"/>
<keyword evidence="1" id="KW-1133">Transmembrane helix</keyword>
<proteinExistence type="predicted"/>
<dbReference type="AlphaFoldDB" id="A0A1M2W7M1"/>
<evidence type="ECO:0000313" key="3">
    <source>
        <dbReference type="Proteomes" id="UP000184267"/>
    </source>
</evidence>
<feature type="transmembrane region" description="Helical" evidence="1">
    <location>
        <begin position="30"/>
        <end position="52"/>
    </location>
</feature>
<protein>
    <submittedName>
        <fullName evidence="2">Uncharacterized protein</fullName>
    </submittedName>
</protein>
<comment type="caution">
    <text evidence="2">The sequence shown here is derived from an EMBL/GenBank/DDBJ whole genome shotgun (WGS) entry which is preliminary data.</text>
</comment>
<evidence type="ECO:0000256" key="1">
    <source>
        <dbReference type="SAM" id="Phobius"/>
    </source>
</evidence>
<evidence type="ECO:0000313" key="2">
    <source>
        <dbReference type="EMBL" id="OJT15861.1"/>
    </source>
</evidence>
<organism evidence="2 3">
    <name type="scientific">Trametes pubescens</name>
    <name type="common">White-rot fungus</name>
    <dbReference type="NCBI Taxonomy" id="154538"/>
    <lineage>
        <taxon>Eukaryota</taxon>
        <taxon>Fungi</taxon>
        <taxon>Dikarya</taxon>
        <taxon>Basidiomycota</taxon>
        <taxon>Agaricomycotina</taxon>
        <taxon>Agaricomycetes</taxon>
        <taxon>Polyporales</taxon>
        <taxon>Polyporaceae</taxon>
        <taxon>Trametes</taxon>
    </lineage>
</organism>
<dbReference type="Proteomes" id="UP000184267">
    <property type="component" value="Unassembled WGS sequence"/>
</dbReference>
<name>A0A1M2W7M1_TRAPU</name>
<keyword evidence="1" id="KW-0812">Transmembrane</keyword>
<sequence>MSALGNTTSTEAPPDPLALLPKVPALDNTFGAVLLGTFVGLILYGLTLHQSYRYLRLYPNDSRALKCLVAFVVYALEAFSMGDII</sequence>
<keyword evidence="1" id="KW-0472">Membrane</keyword>